<comment type="caution">
    <text evidence="1">The sequence shown here is derived from an EMBL/GenBank/DDBJ whole genome shotgun (WGS) entry which is preliminary data.</text>
</comment>
<protein>
    <submittedName>
        <fullName evidence="1">NET1-associated nuclear protein 1</fullName>
    </submittedName>
</protein>
<reference evidence="1" key="2">
    <citation type="journal article" date="2023" name="BMC Genomics">
        <title>Pest status, molecular evolution, and epigenetic factors derived from the genome assembly of Frankliniella fusca, a thysanopteran phytovirus vector.</title>
        <authorList>
            <person name="Catto M.A."/>
            <person name="Labadie P.E."/>
            <person name="Jacobson A.L."/>
            <person name="Kennedy G.G."/>
            <person name="Srinivasan R."/>
            <person name="Hunt B.G."/>
        </authorList>
    </citation>
    <scope>NUCLEOTIDE SEQUENCE</scope>
    <source>
        <strain evidence="1">PL_HMW_Pooled</strain>
    </source>
</reference>
<evidence type="ECO:0000313" key="1">
    <source>
        <dbReference type="EMBL" id="KAK3910820.1"/>
    </source>
</evidence>
<sequence>MLHSGLKVRLVLRLVLDPKQRHRLKQNLNSAEVMAAARLSEDQRLLNIFGVVETKLMDMNVILCIKYYWLLFVFGLDLNLDLGQYLIHCNCPLAELEARAGIVAGAKLETKVEAVLE</sequence>
<reference evidence="1" key="1">
    <citation type="submission" date="2021-07" db="EMBL/GenBank/DDBJ databases">
        <authorList>
            <person name="Catto M.A."/>
            <person name="Jacobson A."/>
            <person name="Kennedy G."/>
            <person name="Labadie P."/>
            <person name="Hunt B.G."/>
            <person name="Srinivasan R."/>
        </authorList>
    </citation>
    <scope>NUCLEOTIDE SEQUENCE</scope>
    <source>
        <strain evidence="1">PL_HMW_Pooled</strain>
        <tissue evidence="1">Head</tissue>
    </source>
</reference>
<gene>
    <name evidence="1" type="ORF">KUF71_004308</name>
</gene>
<dbReference type="EMBL" id="JAHWGI010000195">
    <property type="protein sequence ID" value="KAK3910820.1"/>
    <property type="molecule type" value="Genomic_DNA"/>
</dbReference>
<keyword evidence="2" id="KW-1185">Reference proteome</keyword>
<dbReference type="Proteomes" id="UP001219518">
    <property type="component" value="Unassembled WGS sequence"/>
</dbReference>
<dbReference type="AlphaFoldDB" id="A0AAE1L935"/>
<proteinExistence type="predicted"/>
<accession>A0AAE1L935</accession>
<name>A0AAE1L935_9NEOP</name>
<evidence type="ECO:0000313" key="2">
    <source>
        <dbReference type="Proteomes" id="UP001219518"/>
    </source>
</evidence>
<organism evidence="1 2">
    <name type="scientific">Frankliniella fusca</name>
    <dbReference type="NCBI Taxonomy" id="407009"/>
    <lineage>
        <taxon>Eukaryota</taxon>
        <taxon>Metazoa</taxon>
        <taxon>Ecdysozoa</taxon>
        <taxon>Arthropoda</taxon>
        <taxon>Hexapoda</taxon>
        <taxon>Insecta</taxon>
        <taxon>Pterygota</taxon>
        <taxon>Neoptera</taxon>
        <taxon>Paraneoptera</taxon>
        <taxon>Thysanoptera</taxon>
        <taxon>Terebrantia</taxon>
        <taxon>Thripoidea</taxon>
        <taxon>Thripidae</taxon>
        <taxon>Frankliniella</taxon>
    </lineage>
</organism>